<evidence type="ECO:0000313" key="5">
    <source>
        <dbReference type="Proteomes" id="UP001595841"/>
    </source>
</evidence>
<feature type="domain" description="Beta-lactamase-related" evidence="2">
    <location>
        <begin position="28"/>
        <end position="359"/>
    </location>
</feature>
<dbReference type="Gene3D" id="2.40.128.600">
    <property type="match status" value="1"/>
</dbReference>
<keyword evidence="4" id="KW-0378">Hydrolase</keyword>
<name>A0ABV8PF38_9FLAO</name>
<dbReference type="PANTHER" id="PTHR46825:SF15">
    <property type="entry name" value="BETA-LACTAMASE-RELATED DOMAIN-CONTAINING PROTEIN"/>
    <property type="match status" value="1"/>
</dbReference>
<dbReference type="RefSeq" id="WP_379762174.1">
    <property type="nucleotide sequence ID" value="NZ_JBHSCL010000002.1"/>
</dbReference>
<dbReference type="Gene3D" id="3.40.710.10">
    <property type="entry name" value="DD-peptidase/beta-lactamase superfamily"/>
    <property type="match status" value="1"/>
</dbReference>
<dbReference type="InterPro" id="IPR050491">
    <property type="entry name" value="AmpC-like"/>
</dbReference>
<evidence type="ECO:0000259" key="3">
    <source>
        <dbReference type="Pfam" id="PF11954"/>
    </source>
</evidence>
<dbReference type="GO" id="GO:0016787">
    <property type="term" value="F:hydrolase activity"/>
    <property type="evidence" value="ECO:0007669"/>
    <property type="project" value="UniProtKB-KW"/>
</dbReference>
<keyword evidence="1" id="KW-0732">Signal</keyword>
<evidence type="ECO:0000259" key="2">
    <source>
        <dbReference type="Pfam" id="PF00144"/>
    </source>
</evidence>
<feature type="chain" id="PRO_5046438332" evidence="1">
    <location>
        <begin position="21"/>
        <end position="499"/>
    </location>
</feature>
<comment type="caution">
    <text evidence="4">The sequence shown here is derived from an EMBL/GenBank/DDBJ whole genome shotgun (WGS) entry which is preliminary data.</text>
</comment>
<feature type="domain" description="Peptidase S12 Pab87-related C-terminal" evidence="3">
    <location>
        <begin position="407"/>
        <end position="490"/>
    </location>
</feature>
<evidence type="ECO:0000313" key="4">
    <source>
        <dbReference type="EMBL" id="MFC4218804.1"/>
    </source>
</evidence>
<organism evidence="4 5">
    <name type="scientific">Flagellimonas marina</name>
    <dbReference type="NCBI Taxonomy" id="1775168"/>
    <lineage>
        <taxon>Bacteria</taxon>
        <taxon>Pseudomonadati</taxon>
        <taxon>Bacteroidota</taxon>
        <taxon>Flavobacteriia</taxon>
        <taxon>Flavobacteriales</taxon>
        <taxon>Flavobacteriaceae</taxon>
        <taxon>Flagellimonas</taxon>
    </lineage>
</organism>
<feature type="signal peptide" evidence="1">
    <location>
        <begin position="1"/>
        <end position="20"/>
    </location>
</feature>
<dbReference type="InterPro" id="IPR021860">
    <property type="entry name" value="Peptidase_S12_Pab87-rel_C"/>
</dbReference>
<evidence type="ECO:0000256" key="1">
    <source>
        <dbReference type="SAM" id="SignalP"/>
    </source>
</evidence>
<accession>A0ABV8PF38</accession>
<proteinExistence type="predicted"/>
<protein>
    <submittedName>
        <fullName evidence="4">Serine hydrolase</fullName>
    </submittedName>
</protein>
<gene>
    <name evidence="4" type="ORF">ACFOWS_01585</name>
</gene>
<dbReference type="Pfam" id="PF00144">
    <property type="entry name" value="Beta-lactamase"/>
    <property type="match status" value="1"/>
</dbReference>
<dbReference type="SUPFAM" id="SSF56601">
    <property type="entry name" value="beta-lactamase/transpeptidase-like"/>
    <property type="match status" value="1"/>
</dbReference>
<dbReference type="InterPro" id="IPR012338">
    <property type="entry name" value="Beta-lactam/transpept-like"/>
</dbReference>
<dbReference type="InterPro" id="IPR001466">
    <property type="entry name" value="Beta-lactam-related"/>
</dbReference>
<dbReference type="PANTHER" id="PTHR46825">
    <property type="entry name" value="D-ALANYL-D-ALANINE-CARBOXYPEPTIDASE/ENDOPEPTIDASE AMPH"/>
    <property type="match status" value="1"/>
</dbReference>
<dbReference type="EMBL" id="JBHSCL010000002">
    <property type="protein sequence ID" value="MFC4218804.1"/>
    <property type="molecule type" value="Genomic_DNA"/>
</dbReference>
<sequence length="499" mass="56544">MKKTTLLLAIVLSASTIALAQNAKTKQLDAMIQKGMVDWEIPGLVTVVVKDGETVFQKAYGVKNLESKSPVDEHTLFTMASTTKAIVCQALGILVDQGKLNWTDKVREHLPYFNLSDAYLTEEARVQDLLTHNLGIQQADLLWAVDSVSTKETLQRFALSEKNYPVRGGFDYNNIMYAAAGEVIQAVSGQHWTAFVTENIFKPVGMNDAVAKSVDIFKKGNYTTPYLNDLDDGIVQVDYNLADQIGAAGMIWSSMSDVTNYLKYLVNDGVVKNDTILSKNTFDYLFKPHAFVTDASFYPTQQLTKPHWKTYGLGWFQHDYRGEKLDFHTGSIGGLIAICGIIRDKDVAVYVFANMDHAELRHAILYKSMDLFAFDDNSRNWHEEVFQLYSKLKEQEKEYHQKLRDEKVADTKTTLPLEQYEGEYAHPMLGKAMVKNTDAGLTVNFNDFLMLPTQHWHYDTFMSTKENPYRAAIDFNFNIGTDATVKSFEAFGETFERQN</sequence>
<keyword evidence="5" id="KW-1185">Reference proteome</keyword>
<reference evidence="5" key="1">
    <citation type="journal article" date="2019" name="Int. J. Syst. Evol. Microbiol.">
        <title>The Global Catalogue of Microorganisms (GCM) 10K type strain sequencing project: providing services to taxonomists for standard genome sequencing and annotation.</title>
        <authorList>
            <consortium name="The Broad Institute Genomics Platform"/>
            <consortium name="The Broad Institute Genome Sequencing Center for Infectious Disease"/>
            <person name="Wu L."/>
            <person name="Ma J."/>
        </authorList>
    </citation>
    <scope>NUCLEOTIDE SEQUENCE [LARGE SCALE GENOMIC DNA]</scope>
    <source>
        <strain evidence="5">CGMCC 1.15774</strain>
    </source>
</reference>
<dbReference type="Pfam" id="PF11954">
    <property type="entry name" value="DUF3471"/>
    <property type="match status" value="1"/>
</dbReference>
<dbReference type="Proteomes" id="UP001595841">
    <property type="component" value="Unassembled WGS sequence"/>
</dbReference>